<gene>
    <name evidence="1" type="ORF">GCM10010170_069690</name>
</gene>
<dbReference type="EMBL" id="BAAARV010000068">
    <property type="protein sequence ID" value="GAA2369315.1"/>
    <property type="molecule type" value="Genomic_DNA"/>
</dbReference>
<proteinExistence type="predicted"/>
<protein>
    <submittedName>
        <fullName evidence="1">Uncharacterized protein</fullName>
    </submittedName>
</protein>
<reference evidence="1 2" key="1">
    <citation type="journal article" date="2019" name="Int. J. Syst. Evol. Microbiol.">
        <title>The Global Catalogue of Microorganisms (GCM) 10K type strain sequencing project: providing services to taxonomists for standard genome sequencing and annotation.</title>
        <authorList>
            <consortium name="The Broad Institute Genomics Platform"/>
            <consortium name="The Broad Institute Genome Sequencing Center for Infectious Disease"/>
            <person name="Wu L."/>
            <person name="Ma J."/>
        </authorList>
    </citation>
    <scope>NUCLEOTIDE SEQUENCE [LARGE SCALE GENOMIC DNA]</scope>
    <source>
        <strain evidence="1 2">JCM 3272</strain>
    </source>
</reference>
<keyword evidence="2" id="KW-1185">Reference proteome</keyword>
<sequence>MRSYDYTHKASAADVRCYYVVHPSSPHGEWALEAVLRPAFRALRADYGIVAVPLEFGDVPPVRPDAVTYLVYGPTDPLAMSSAEREYLSALSAEGVRTNVISAYALTPSGADRPGYEAARTVVPALCDELGINALYPDEIDLVRGIRTNTWQDVYVNAIGETIRVKYQPTESLESDDALVRGRLRREHAADVAELARLHREFHLWQRKPYTDGSIMFPHDGYWFVSQTMTDKTLMTSDDYDLITSFDEGLRGITYTGPRLPSSDSPEFLMLSSLMSMHGRRPRLIVHFHHRELTRGLRYRDLVTDTTIEAGRFAAGRLFFGELRRKATDWFIIREHGMVWVGNSVGEFGAFVSRVVGRP</sequence>
<name>A0ABN3H512_9ACTN</name>
<comment type="caution">
    <text evidence="1">The sequence shown here is derived from an EMBL/GenBank/DDBJ whole genome shotgun (WGS) entry which is preliminary data.</text>
</comment>
<accession>A0ABN3H512</accession>
<evidence type="ECO:0000313" key="1">
    <source>
        <dbReference type="EMBL" id="GAA2369315.1"/>
    </source>
</evidence>
<evidence type="ECO:0000313" key="2">
    <source>
        <dbReference type="Proteomes" id="UP001501444"/>
    </source>
</evidence>
<dbReference type="InterPro" id="IPR036409">
    <property type="entry name" value="Aldolase_II/adducin_N_sf"/>
</dbReference>
<dbReference type="Proteomes" id="UP001501444">
    <property type="component" value="Unassembled WGS sequence"/>
</dbReference>
<organism evidence="1 2">
    <name type="scientific">Dactylosporangium salmoneum</name>
    <dbReference type="NCBI Taxonomy" id="53361"/>
    <lineage>
        <taxon>Bacteria</taxon>
        <taxon>Bacillati</taxon>
        <taxon>Actinomycetota</taxon>
        <taxon>Actinomycetes</taxon>
        <taxon>Micromonosporales</taxon>
        <taxon>Micromonosporaceae</taxon>
        <taxon>Dactylosporangium</taxon>
    </lineage>
</organism>
<dbReference type="SUPFAM" id="SSF53639">
    <property type="entry name" value="AraD/HMP-PK domain-like"/>
    <property type="match status" value="1"/>
</dbReference>